<organism evidence="2 3">
    <name type="scientific">Sanguibacter antarcticus</name>
    <dbReference type="NCBI Taxonomy" id="372484"/>
    <lineage>
        <taxon>Bacteria</taxon>
        <taxon>Bacillati</taxon>
        <taxon>Actinomycetota</taxon>
        <taxon>Actinomycetes</taxon>
        <taxon>Micrococcales</taxon>
        <taxon>Sanguibacteraceae</taxon>
        <taxon>Sanguibacter</taxon>
    </lineage>
</organism>
<proteinExistence type="predicted"/>
<evidence type="ECO:0000313" key="3">
    <source>
        <dbReference type="Proteomes" id="UP000225548"/>
    </source>
</evidence>
<keyword evidence="3" id="KW-1185">Reference proteome</keyword>
<dbReference type="AlphaFoldDB" id="A0A2A9EAB4"/>
<evidence type="ECO:0000256" key="1">
    <source>
        <dbReference type="SAM" id="Phobius"/>
    </source>
</evidence>
<reference evidence="2 3" key="1">
    <citation type="submission" date="2017-10" db="EMBL/GenBank/DDBJ databases">
        <title>Sequencing the genomes of 1000 actinobacteria strains.</title>
        <authorList>
            <person name="Klenk H.-P."/>
        </authorList>
    </citation>
    <scope>NUCLEOTIDE SEQUENCE [LARGE SCALE GENOMIC DNA]</scope>
    <source>
        <strain evidence="2 3">DSM 18966</strain>
    </source>
</reference>
<feature type="transmembrane region" description="Helical" evidence="1">
    <location>
        <begin position="209"/>
        <end position="228"/>
    </location>
</feature>
<dbReference type="Proteomes" id="UP000225548">
    <property type="component" value="Unassembled WGS sequence"/>
</dbReference>
<dbReference type="EMBL" id="PDJG01000001">
    <property type="protein sequence ID" value="PFG35160.1"/>
    <property type="molecule type" value="Genomic_DNA"/>
</dbReference>
<accession>A0A2A9EAB4</accession>
<evidence type="ECO:0000313" key="2">
    <source>
        <dbReference type="EMBL" id="PFG35160.1"/>
    </source>
</evidence>
<keyword evidence="1" id="KW-1133">Transmembrane helix</keyword>
<protein>
    <submittedName>
        <fullName evidence="2">Tight adherence protein B</fullName>
    </submittedName>
</protein>
<keyword evidence="1" id="KW-0472">Membrane</keyword>
<sequence>MSPHGMGTALETVSAGSVLVGALVGIAVLVGAGPVGRPVAGVAAQAAPHRRPGTVTALVAALGRRLPFVAARGGQTTSMAMVVTQVAGLLRSGLAPNRAWPMVGGVRADLHGIPDAADLAALVGGTDDEQAARQAAAVVAACRLAAVVGASLAPVLESVVATLTAAAEAESERSAALAGPQTTARVLLWLPLVGAALGTALGADLPGLLLGGGVGAVVLVAGTALLLVGRTWTRRLVAGARRAGSPS</sequence>
<dbReference type="RefSeq" id="WP_245862617.1">
    <property type="nucleotide sequence ID" value="NZ_PDJG01000001.1"/>
</dbReference>
<name>A0A2A9EAB4_9MICO</name>
<comment type="caution">
    <text evidence="2">The sequence shown here is derived from an EMBL/GenBank/DDBJ whole genome shotgun (WGS) entry which is preliminary data.</text>
</comment>
<keyword evidence="1" id="KW-0812">Transmembrane</keyword>
<feature type="transmembrane region" description="Helical" evidence="1">
    <location>
        <begin position="12"/>
        <end position="32"/>
    </location>
</feature>
<feature type="transmembrane region" description="Helical" evidence="1">
    <location>
        <begin position="186"/>
        <end position="203"/>
    </location>
</feature>
<gene>
    <name evidence="2" type="ORF">ATL42_3098</name>
</gene>